<organism evidence="1">
    <name type="scientific">Rhizophora mucronata</name>
    <name type="common">Asiatic mangrove</name>
    <dbReference type="NCBI Taxonomy" id="61149"/>
    <lineage>
        <taxon>Eukaryota</taxon>
        <taxon>Viridiplantae</taxon>
        <taxon>Streptophyta</taxon>
        <taxon>Embryophyta</taxon>
        <taxon>Tracheophyta</taxon>
        <taxon>Spermatophyta</taxon>
        <taxon>Magnoliopsida</taxon>
        <taxon>eudicotyledons</taxon>
        <taxon>Gunneridae</taxon>
        <taxon>Pentapetalae</taxon>
        <taxon>rosids</taxon>
        <taxon>fabids</taxon>
        <taxon>Malpighiales</taxon>
        <taxon>Rhizophoraceae</taxon>
        <taxon>Rhizophora</taxon>
    </lineage>
</organism>
<evidence type="ECO:0000313" key="1">
    <source>
        <dbReference type="EMBL" id="MBX69415.1"/>
    </source>
</evidence>
<dbReference type="EMBL" id="GGEC01088931">
    <property type="protein sequence ID" value="MBX69415.1"/>
    <property type="molecule type" value="Transcribed_RNA"/>
</dbReference>
<dbReference type="AlphaFoldDB" id="A0A2P2QR61"/>
<name>A0A2P2QR61_RHIMU</name>
<accession>A0A2P2QR61</accession>
<protein>
    <submittedName>
        <fullName evidence="1">Uncharacterized protein</fullName>
    </submittedName>
</protein>
<sequence>MNLSTTFLANPTSPHVHINMLNVRAVVGKPFSIISSTNLHIALNSSQSANICIIK</sequence>
<proteinExistence type="predicted"/>
<reference evidence="1" key="1">
    <citation type="submission" date="2018-02" db="EMBL/GenBank/DDBJ databases">
        <title>Rhizophora mucronata_Transcriptome.</title>
        <authorList>
            <person name="Meera S.P."/>
            <person name="Sreeshan A."/>
            <person name="Augustine A."/>
        </authorList>
    </citation>
    <scope>NUCLEOTIDE SEQUENCE</scope>
    <source>
        <tissue evidence="1">Leaf</tissue>
    </source>
</reference>